<dbReference type="AlphaFoldDB" id="A0A6C7E2M4"/>
<evidence type="ECO:0000256" key="1">
    <source>
        <dbReference type="SAM" id="SignalP"/>
    </source>
</evidence>
<dbReference type="OrthoDB" id="337830at2"/>
<reference evidence="2 3" key="1">
    <citation type="journal article" date="2013" name="Int. J. Syst. Evol. Microbiol.">
        <title>Ilumatobacter nonamiense sp. nov. and Ilumatobacter coccineum sp. nov., isolated from seashore sand.</title>
        <authorList>
            <person name="Matsumoto A."/>
            <person name="Kasai H."/>
            <person name="Matsuo Y."/>
            <person name="Shizuri Y."/>
            <person name="Ichikawa N."/>
            <person name="Fujita N."/>
            <person name="Omura S."/>
            <person name="Takahashi Y."/>
        </authorList>
    </citation>
    <scope>NUCLEOTIDE SEQUENCE [LARGE SCALE GENOMIC DNA]</scope>
    <source>
        <strain evidence="3">NBRC 103263 / KCTC 29153 / YM16-304</strain>
    </source>
</reference>
<feature type="chain" id="PRO_5038678825" description="DUF4352 domain-containing protein" evidence="1">
    <location>
        <begin position="30"/>
        <end position="493"/>
    </location>
</feature>
<keyword evidence="1" id="KW-0732">Signal</keyword>
<accession>A0A6C7E2M4</accession>
<organism evidence="2 3">
    <name type="scientific">Ilumatobacter coccineus (strain NBRC 103263 / KCTC 29153 / YM16-304)</name>
    <dbReference type="NCBI Taxonomy" id="1313172"/>
    <lineage>
        <taxon>Bacteria</taxon>
        <taxon>Bacillati</taxon>
        <taxon>Actinomycetota</taxon>
        <taxon>Acidimicrobiia</taxon>
        <taxon>Acidimicrobiales</taxon>
        <taxon>Ilumatobacteraceae</taxon>
        <taxon>Ilumatobacter</taxon>
    </lineage>
</organism>
<keyword evidence="3" id="KW-1185">Reference proteome</keyword>
<evidence type="ECO:0000313" key="3">
    <source>
        <dbReference type="Proteomes" id="UP000011863"/>
    </source>
</evidence>
<protein>
    <recommendedName>
        <fullName evidence="4">DUF4352 domain-containing protein</fullName>
    </recommendedName>
</protein>
<dbReference type="Proteomes" id="UP000011863">
    <property type="component" value="Chromosome"/>
</dbReference>
<dbReference type="RefSeq" id="WP_015440308.1">
    <property type="nucleotide sequence ID" value="NC_020520.1"/>
</dbReference>
<proteinExistence type="predicted"/>
<dbReference type="KEGG" id="aym:YM304_07460"/>
<dbReference type="PROSITE" id="PS51257">
    <property type="entry name" value="PROKAR_LIPOPROTEIN"/>
    <property type="match status" value="1"/>
</dbReference>
<evidence type="ECO:0000313" key="2">
    <source>
        <dbReference type="EMBL" id="BAN01060.1"/>
    </source>
</evidence>
<sequence length="493" mass="52285">MDLRRVTASAIVCCLAALGAACSSGSAPGVTIEVTISGDGVDQALVYPDGRRAPFTPDLELDDPYEYRGESMVVDLPWTTTVSVLEDGSTEFEVAAFNQGDAGELTCAADWKQADGDGTWDRTNGYLVSCSGDFSFRDDGEVRLDPGGRSVSFEARETRLAEIAEAKRLERERIARVAAATEAAVPPGPVELDGWRIEITGVDRDAADFLEAYSSRNRVGGSRRAILTEVTATRIADAPGRASDIQIGAIGGYDLVVYDHDDDDCGAHVPDSYLSIHGLTTEQQQGDQVVFNTCVIVEEEDAAEALAVVSVFLGDDAPVTMRLPDNGPTANTAQAADSGSTEQLVGTDLVFDLKVVGASVDDVELLAERLGDTVRPPSDTRSYVMVDVEVTNLDPQEFGPIAPTWGADWTLVSGDGTELYDWTSYCPGVFDVFAAAPAPEGGVDWNFGDDHLMAFPDEPKTFAACFEIDPADAAGSVVQISVPADTVTLASGL</sequence>
<evidence type="ECO:0008006" key="4">
    <source>
        <dbReference type="Google" id="ProtNLM"/>
    </source>
</evidence>
<gene>
    <name evidence="2" type="ORF">YM304_07460</name>
</gene>
<dbReference type="EMBL" id="AP012057">
    <property type="protein sequence ID" value="BAN01060.1"/>
    <property type="molecule type" value="Genomic_DNA"/>
</dbReference>
<name>A0A6C7E2M4_ILUCY</name>
<feature type="signal peptide" evidence="1">
    <location>
        <begin position="1"/>
        <end position="29"/>
    </location>
</feature>